<dbReference type="OrthoDB" id="1856718at2759"/>
<evidence type="ECO:0000259" key="2">
    <source>
        <dbReference type="Pfam" id="PF09791"/>
    </source>
</evidence>
<reference evidence="3 4" key="1">
    <citation type="submission" date="2019-06" db="EMBL/GenBank/DDBJ databases">
        <title>A chromosomal-level reference genome of Carpinus fangiana (Coryloideae, Betulaceae).</title>
        <authorList>
            <person name="Yang X."/>
            <person name="Wang Z."/>
            <person name="Zhang L."/>
            <person name="Hao G."/>
            <person name="Liu J."/>
            <person name="Yang Y."/>
        </authorList>
    </citation>
    <scope>NUCLEOTIDE SEQUENCE [LARGE SCALE GENOMIC DNA]</scope>
    <source>
        <strain evidence="3">Cfa_2016G</strain>
        <tissue evidence="3">Leaf</tissue>
    </source>
</reference>
<keyword evidence="4" id="KW-1185">Reference proteome</keyword>
<dbReference type="Pfam" id="PF09791">
    <property type="entry name" value="Oxidored-like"/>
    <property type="match status" value="1"/>
</dbReference>
<dbReference type="Proteomes" id="UP000327013">
    <property type="component" value="Chromosome 2"/>
</dbReference>
<name>A0A5N6QTR2_9ROSI</name>
<feature type="domain" description="Oxidoreductase-like" evidence="2">
    <location>
        <begin position="163"/>
        <end position="200"/>
    </location>
</feature>
<dbReference type="AlphaFoldDB" id="A0A5N6QTR2"/>
<organism evidence="3 4">
    <name type="scientific">Carpinus fangiana</name>
    <dbReference type="NCBI Taxonomy" id="176857"/>
    <lineage>
        <taxon>Eukaryota</taxon>
        <taxon>Viridiplantae</taxon>
        <taxon>Streptophyta</taxon>
        <taxon>Embryophyta</taxon>
        <taxon>Tracheophyta</taxon>
        <taxon>Spermatophyta</taxon>
        <taxon>Magnoliopsida</taxon>
        <taxon>eudicotyledons</taxon>
        <taxon>Gunneridae</taxon>
        <taxon>Pentapetalae</taxon>
        <taxon>rosids</taxon>
        <taxon>fabids</taxon>
        <taxon>Fagales</taxon>
        <taxon>Betulaceae</taxon>
        <taxon>Carpinus</taxon>
    </lineage>
</organism>
<feature type="region of interest" description="Disordered" evidence="1">
    <location>
        <begin position="133"/>
        <end position="178"/>
    </location>
</feature>
<accession>A0A5N6QTR2</accession>
<dbReference type="EMBL" id="CM017322">
    <property type="protein sequence ID" value="KAE8010565.1"/>
    <property type="molecule type" value="Genomic_DNA"/>
</dbReference>
<proteinExistence type="predicted"/>
<sequence length="210" mass="23353">MGSQSQLLPLAPLSSLTLFPRVPTTNYHGHSTRAPTCKIEKPNMYFPVFSTRISIFHGNGCASSTHIPCTLPTSDHRRPKPQNARAHVVVGLPMRRSSDLTLRRVTVNTIINIFDNLLQDPRPFCAHAHNNKSMADDVTSKTPPDPEAIKSKKESEEESKQKLPPPPEKPLPGDCCGSGCVRCVWDVYYEELEDYNKLCESDSKPKSTPS</sequence>
<evidence type="ECO:0000313" key="4">
    <source>
        <dbReference type="Proteomes" id="UP000327013"/>
    </source>
</evidence>
<evidence type="ECO:0000256" key="1">
    <source>
        <dbReference type="SAM" id="MobiDB-lite"/>
    </source>
</evidence>
<gene>
    <name evidence="3" type="ORF">FH972_006928</name>
</gene>
<dbReference type="InterPro" id="IPR039251">
    <property type="entry name" value="OXLD1"/>
</dbReference>
<dbReference type="InterPro" id="IPR019180">
    <property type="entry name" value="Oxidoreductase-like_N"/>
</dbReference>
<evidence type="ECO:0000313" key="3">
    <source>
        <dbReference type="EMBL" id="KAE8010565.1"/>
    </source>
</evidence>
<dbReference type="PANTHER" id="PTHR21193">
    <property type="entry name" value="OXIDOREDUCTASE-LIKE DOMAIN-CONTAINING PROTEIN 1"/>
    <property type="match status" value="1"/>
</dbReference>
<dbReference type="PANTHER" id="PTHR21193:SF3">
    <property type="entry name" value="OXIDOREDUCTASE-LIKE DOMAIN-CONTAINING PROTEIN 1"/>
    <property type="match status" value="1"/>
</dbReference>
<protein>
    <recommendedName>
        <fullName evidence="2">Oxidoreductase-like domain-containing protein</fullName>
    </recommendedName>
</protein>
<feature type="compositionally biased region" description="Basic and acidic residues" evidence="1">
    <location>
        <begin position="147"/>
        <end position="161"/>
    </location>
</feature>